<dbReference type="Gene3D" id="3.90.1150.10">
    <property type="entry name" value="Aspartate Aminotransferase, domain 1"/>
    <property type="match status" value="1"/>
</dbReference>
<dbReference type="AlphaFoldDB" id="A0A645BUM3"/>
<organism evidence="1">
    <name type="scientific">bioreactor metagenome</name>
    <dbReference type="NCBI Taxonomy" id="1076179"/>
    <lineage>
        <taxon>unclassified sequences</taxon>
        <taxon>metagenomes</taxon>
        <taxon>ecological metagenomes</taxon>
    </lineage>
</organism>
<dbReference type="EMBL" id="VSSQ01022191">
    <property type="protein sequence ID" value="MPM68321.1"/>
    <property type="molecule type" value="Genomic_DNA"/>
</dbReference>
<dbReference type="InterPro" id="IPR015422">
    <property type="entry name" value="PyrdxlP-dep_Trfase_small"/>
</dbReference>
<proteinExistence type="predicted"/>
<comment type="caution">
    <text evidence="1">The sequence shown here is derived from an EMBL/GenBank/DDBJ whole genome shotgun (WGS) entry which is preliminary data.</text>
</comment>
<name>A0A645BUM3_9ZZZZ</name>
<evidence type="ECO:0000313" key="1">
    <source>
        <dbReference type="EMBL" id="MPM68321.1"/>
    </source>
</evidence>
<accession>A0A645BUM3</accession>
<dbReference type="SUPFAM" id="SSF53383">
    <property type="entry name" value="PLP-dependent transferases"/>
    <property type="match status" value="1"/>
</dbReference>
<evidence type="ECO:0008006" key="2">
    <source>
        <dbReference type="Google" id="ProtNLM"/>
    </source>
</evidence>
<sequence>MGRDGFVKMGRICFDKAHRFADMLESAGLKRAFKGDFFNEFTTVSPDNPGAVLSALESEGILGGLQTDKGIIWCVTELVSEKELARAAGIVERTVKHQ</sequence>
<dbReference type="InterPro" id="IPR015424">
    <property type="entry name" value="PyrdxlP-dep_Trfase"/>
</dbReference>
<gene>
    <name evidence="1" type="ORF">SDC9_115253</name>
</gene>
<protein>
    <recommendedName>
        <fullName evidence="2">Glycine dehydrogenase (aminomethyl-transferring)</fullName>
    </recommendedName>
</protein>
<reference evidence="1" key="1">
    <citation type="submission" date="2019-08" db="EMBL/GenBank/DDBJ databases">
        <authorList>
            <person name="Kucharzyk K."/>
            <person name="Murdoch R.W."/>
            <person name="Higgins S."/>
            <person name="Loffler F."/>
        </authorList>
    </citation>
    <scope>NUCLEOTIDE SEQUENCE</scope>
</reference>